<dbReference type="PANTHER" id="PTHR34475">
    <property type="match status" value="1"/>
</dbReference>
<keyword evidence="1" id="KW-1133">Transmembrane helix</keyword>
<sequence length="135" mass="15100">MSAELKGVGELFKAKRQELNVSLKEAENATSIRSSYLEAIEEGEIDQYISGVYALGFMKQYAQFLGVDIEHMIRQNPQVFHMPAEKHEFSYGIGTLEVRGSMGGGIKWLPNLLWVGIAAFVLVIAWYLAKFLGVL</sequence>
<dbReference type="SUPFAM" id="SSF47413">
    <property type="entry name" value="lambda repressor-like DNA-binding domains"/>
    <property type="match status" value="1"/>
</dbReference>
<proteinExistence type="predicted"/>
<feature type="domain" description="HTH cro/C1-type" evidence="2">
    <location>
        <begin position="11"/>
        <end position="72"/>
    </location>
</feature>
<evidence type="ECO:0000259" key="2">
    <source>
        <dbReference type="SMART" id="SM00530"/>
    </source>
</evidence>
<dbReference type="Proteomes" id="UP000822862">
    <property type="component" value="Chromosome"/>
</dbReference>
<dbReference type="CDD" id="cd00093">
    <property type="entry name" value="HTH_XRE"/>
    <property type="match status" value="1"/>
</dbReference>
<reference evidence="3 4" key="1">
    <citation type="submission" date="2021-05" db="EMBL/GenBank/DDBJ databases">
        <title>Ecology and evolution of chlamydial symbionts of arthropods.</title>
        <authorList>
            <person name="Halter T."/>
            <person name="Sixt B.S."/>
            <person name="Toenshoff E.R."/>
            <person name="Koestlbacher S."/>
            <person name="Schulz F."/>
            <person name="Kostanjsek R."/>
            <person name="Collingro A."/>
            <person name="Hendrickx F."/>
            <person name="Horn M."/>
        </authorList>
    </citation>
    <scope>NUCLEOTIDE SEQUENCE [LARGE SCALE GENOMIC DNA]</scope>
    <source>
        <strain evidence="3 4">15C</strain>
    </source>
</reference>
<keyword evidence="1" id="KW-0472">Membrane</keyword>
<evidence type="ECO:0000256" key="1">
    <source>
        <dbReference type="SAM" id="Phobius"/>
    </source>
</evidence>
<dbReference type="RefSeq" id="WP_194845442.1">
    <property type="nucleotide sequence ID" value="NZ_CP075585.1"/>
</dbReference>
<dbReference type="EMBL" id="CP075585">
    <property type="protein sequence ID" value="QZA58862.1"/>
    <property type="molecule type" value="Genomic_DNA"/>
</dbReference>
<feature type="transmembrane region" description="Helical" evidence="1">
    <location>
        <begin position="108"/>
        <end position="129"/>
    </location>
</feature>
<keyword evidence="4" id="KW-1185">Reference proteome</keyword>
<dbReference type="InterPro" id="IPR050400">
    <property type="entry name" value="Bact_Cytoskel_RodZ"/>
</dbReference>
<evidence type="ECO:0000313" key="4">
    <source>
        <dbReference type="Proteomes" id="UP000822862"/>
    </source>
</evidence>
<dbReference type="SMART" id="SM00530">
    <property type="entry name" value="HTH_XRE"/>
    <property type="match status" value="1"/>
</dbReference>
<dbReference type="PANTHER" id="PTHR34475:SF1">
    <property type="entry name" value="CYTOSKELETON PROTEIN RODZ"/>
    <property type="match status" value="1"/>
</dbReference>
<organism evidence="3 4">
    <name type="scientific">Candidatus Rhabdochlamydia porcellionis</name>
    <dbReference type="NCBI Taxonomy" id="225148"/>
    <lineage>
        <taxon>Bacteria</taxon>
        <taxon>Pseudomonadati</taxon>
        <taxon>Chlamydiota</taxon>
        <taxon>Chlamydiia</taxon>
        <taxon>Parachlamydiales</taxon>
        <taxon>Candidatus Rhabdochlamydiaceae</taxon>
        <taxon>Candidatus Rhabdochlamydia</taxon>
    </lineage>
</organism>
<evidence type="ECO:0000313" key="3">
    <source>
        <dbReference type="EMBL" id="QZA58862.1"/>
    </source>
</evidence>
<dbReference type="Pfam" id="PF13413">
    <property type="entry name" value="HTH_25"/>
    <property type="match status" value="1"/>
</dbReference>
<protein>
    <submittedName>
        <fullName evidence="3">Helix-turn-helix domain</fullName>
    </submittedName>
</protein>
<name>A0ABX8Z2T0_9BACT</name>
<accession>A0ABX8Z2T0</accession>
<dbReference type="Gene3D" id="1.10.260.40">
    <property type="entry name" value="lambda repressor-like DNA-binding domains"/>
    <property type="match status" value="1"/>
</dbReference>
<keyword evidence="1" id="KW-0812">Transmembrane</keyword>
<gene>
    <name evidence="3" type="ORF">RHAB15C_0000742</name>
</gene>
<dbReference type="InterPro" id="IPR010982">
    <property type="entry name" value="Lambda_DNA-bd_dom_sf"/>
</dbReference>
<dbReference type="InterPro" id="IPR001387">
    <property type="entry name" value="Cro/C1-type_HTH"/>
</dbReference>